<dbReference type="Proteomes" id="UP000018050">
    <property type="component" value="Unassembled WGS sequence"/>
</dbReference>
<dbReference type="PANTHER" id="PTHR22878">
    <property type="entry name" value="DYNEIN HEAVY CHAIN 6, AXONEMAL-LIKE-RELATED"/>
    <property type="match status" value="1"/>
</dbReference>
<dbReference type="GO" id="GO:0045505">
    <property type="term" value="F:dynein intermediate chain binding"/>
    <property type="evidence" value="ECO:0007669"/>
    <property type="project" value="InterPro"/>
</dbReference>
<keyword evidence="4" id="KW-1185">Reference proteome</keyword>
<dbReference type="RefSeq" id="XP_013252538.1">
    <property type="nucleotide sequence ID" value="XM_013397084.1"/>
</dbReference>
<dbReference type="OrthoDB" id="10252139at2759"/>
<dbReference type="InterPro" id="IPR035706">
    <property type="entry name" value="AAA_9"/>
</dbReference>
<dbReference type="Gene3D" id="1.20.920.20">
    <property type="match status" value="1"/>
</dbReference>
<dbReference type="GeneID" id="25274108"/>
<dbReference type="GO" id="GO:0051959">
    <property type="term" value="F:dynein light intermediate chain binding"/>
    <property type="evidence" value="ECO:0007669"/>
    <property type="project" value="InterPro"/>
</dbReference>
<dbReference type="InterPro" id="IPR026983">
    <property type="entry name" value="DHC"/>
</dbReference>
<dbReference type="VEuPathDB" id="ToxoDB:EAH_00060380"/>
<evidence type="ECO:0000313" key="4">
    <source>
        <dbReference type="Proteomes" id="UP000018050"/>
    </source>
</evidence>
<evidence type="ECO:0000259" key="2">
    <source>
        <dbReference type="Pfam" id="PF12781"/>
    </source>
</evidence>
<sequence length="499" mass="54882">MSSPVEINEWRMQVNTSSSSSSSSSSSRIYLGPLMEPHRERLQQHWQQLLQQQQIPFSLEFDIRDIMSSPVEINEWRMQTRPLLWLSIVDFSVTREGLEEQLLVEIVLVKSPEAERKKTQIQIQNAVDLRQLQELEETMLRLLSTSGGNILDDAALTNTLDEARATAAAVAARMRQAAAVMNEIEALQQKFKPAAARGSLFFFTAQQLKTLNPMYTASLDLFLDAFTNAIKGQHQQQQQQQQQQQEELLQQEEELLIQQQQQELLQQQQQQQVVLDAASDAAAVAAAATEPSEETMIPPAAAPAAPAAPAAAAAPAASEAPAAAPAAAAASEAPAAAAAATAAAESEDRIDAMVEAATLAVYSQTLAGLFERHRLPFAFAVAAEIIRKEKCPEAAEASQLLLGGGVWNSMKGLQGSSQPNPFPDLLQQQQWQQLLSLSAAVSSLQKLPIHLTTHSNKWRQWVALKHIHKTLPPLFEEEERTLRTFETMLLLSVLKQEAI</sequence>
<reference evidence="3" key="1">
    <citation type="submission" date="2013-10" db="EMBL/GenBank/DDBJ databases">
        <title>Genomic analysis of the causative agents of coccidiosis in chickens.</title>
        <authorList>
            <person name="Reid A.J."/>
            <person name="Blake D."/>
            <person name="Billington K."/>
            <person name="Browne H."/>
            <person name="Dunn M."/>
            <person name="Hung S."/>
            <person name="Kawahara F."/>
            <person name="Miranda-Saavedra D."/>
            <person name="Mourier T."/>
            <person name="Nagra H."/>
            <person name="Otto T.D."/>
            <person name="Rawlings N."/>
            <person name="Sanchez A."/>
            <person name="Sanders M."/>
            <person name="Subramaniam C."/>
            <person name="Tay Y."/>
            <person name="Dear P."/>
            <person name="Doerig C."/>
            <person name="Gruber A."/>
            <person name="Parkinson J."/>
            <person name="Shirley M."/>
            <person name="Wan K.L."/>
            <person name="Berriman M."/>
            <person name="Tomley F."/>
            <person name="Pain A."/>
        </authorList>
    </citation>
    <scope>NUCLEOTIDE SEQUENCE [LARGE SCALE GENOMIC DNA]</scope>
    <source>
        <strain evidence="3">Houghton</strain>
    </source>
</reference>
<gene>
    <name evidence="3" type="ORF">EAH_00060380</name>
</gene>
<feature type="domain" description="Dynein heavy chain ATP-binding dynein motor region" evidence="2">
    <location>
        <begin position="84"/>
        <end position="169"/>
    </location>
</feature>
<dbReference type="GO" id="GO:0007018">
    <property type="term" value="P:microtubule-based movement"/>
    <property type="evidence" value="ECO:0007669"/>
    <property type="project" value="InterPro"/>
</dbReference>
<accession>U6GA98</accession>
<organism evidence="3 4">
    <name type="scientific">Eimeria acervulina</name>
    <name type="common">Coccidian parasite</name>
    <dbReference type="NCBI Taxonomy" id="5801"/>
    <lineage>
        <taxon>Eukaryota</taxon>
        <taxon>Sar</taxon>
        <taxon>Alveolata</taxon>
        <taxon>Apicomplexa</taxon>
        <taxon>Conoidasida</taxon>
        <taxon>Coccidia</taxon>
        <taxon>Eucoccidiorida</taxon>
        <taxon>Eimeriorina</taxon>
        <taxon>Eimeriidae</taxon>
        <taxon>Eimeria</taxon>
    </lineage>
</organism>
<reference evidence="3" key="2">
    <citation type="submission" date="2013-10" db="EMBL/GenBank/DDBJ databases">
        <authorList>
            <person name="Aslett M."/>
        </authorList>
    </citation>
    <scope>NUCLEOTIDE SEQUENCE [LARGE SCALE GENOMIC DNA]</scope>
    <source>
        <strain evidence="3">Houghton</strain>
    </source>
</reference>
<dbReference type="Pfam" id="PF12781">
    <property type="entry name" value="AAA_9"/>
    <property type="match status" value="1"/>
</dbReference>
<name>U6GA98_EIMAC</name>
<evidence type="ECO:0000256" key="1">
    <source>
        <dbReference type="SAM" id="Coils"/>
    </source>
</evidence>
<keyword evidence="1" id="KW-0175">Coiled coil</keyword>
<dbReference type="GO" id="GO:0030286">
    <property type="term" value="C:dynein complex"/>
    <property type="evidence" value="ECO:0007669"/>
    <property type="project" value="InterPro"/>
</dbReference>
<proteinExistence type="predicted"/>
<feature type="coiled-coil region" evidence="1">
    <location>
        <begin position="231"/>
        <end position="270"/>
    </location>
</feature>
<dbReference type="Gene3D" id="1.10.8.1220">
    <property type="match status" value="1"/>
</dbReference>
<dbReference type="EMBL" id="HG670526">
    <property type="protein sequence ID" value="CDI77035.1"/>
    <property type="molecule type" value="Genomic_DNA"/>
</dbReference>
<dbReference type="AlphaFoldDB" id="U6GA98"/>
<dbReference type="PANTHER" id="PTHR22878:SF68">
    <property type="entry name" value="DYNEIN HEAVY CHAIN 6, AXONEMAL-LIKE"/>
    <property type="match status" value="1"/>
</dbReference>
<evidence type="ECO:0000313" key="3">
    <source>
        <dbReference type="EMBL" id="CDI77035.1"/>
    </source>
</evidence>
<protein>
    <recommendedName>
        <fullName evidence="2">Dynein heavy chain ATP-binding dynein motor region domain-containing protein</fullName>
    </recommendedName>
</protein>